<sequence>MIIPKDFPTVIKVGHYRRLLPFGIGQRIYRRLLAVGICIHLMKSKFGISLFHFAKYFPGKLPPNFHSRPYFPLSVALISISICRSQSQTIIAVDCQPVQLLFVYDGGLAALGGVVAVSGLMSRRGQSF</sequence>
<reference evidence="3" key="1">
    <citation type="journal article" date="2015" name="Proc. Natl. Acad. Sci. U.S.A.">
        <title>Genome sequencing of adzuki bean (Vigna angularis) provides insight into high starch and low fat accumulation and domestication.</title>
        <authorList>
            <person name="Yang K."/>
            <person name="Tian Z."/>
            <person name="Chen C."/>
            <person name="Luo L."/>
            <person name="Zhao B."/>
            <person name="Wang Z."/>
            <person name="Yu L."/>
            <person name="Li Y."/>
            <person name="Sun Y."/>
            <person name="Li W."/>
            <person name="Chen Y."/>
            <person name="Li Y."/>
            <person name="Zhang Y."/>
            <person name="Ai D."/>
            <person name="Zhao J."/>
            <person name="Shang C."/>
            <person name="Ma Y."/>
            <person name="Wu B."/>
            <person name="Wang M."/>
            <person name="Gao L."/>
            <person name="Sun D."/>
            <person name="Zhang P."/>
            <person name="Guo F."/>
            <person name="Wang W."/>
            <person name="Li Y."/>
            <person name="Wang J."/>
            <person name="Varshney R.K."/>
            <person name="Wang J."/>
            <person name="Ling H.Q."/>
            <person name="Wan P."/>
        </authorList>
    </citation>
    <scope>NUCLEOTIDE SEQUENCE</scope>
    <source>
        <strain evidence="3">cv. Jingnong 6</strain>
    </source>
</reference>
<proteinExistence type="predicted"/>
<keyword evidence="1" id="KW-1133">Transmembrane helix</keyword>
<keyword evidence="1" id="KW-0812">Transmembrane</keyword>
<evidence type="ECO:0000256" key="1">
    <source>
        <dbReference type="SAM" id="Phobius"/>
    </source>
</evidence>
<dbReference type="Gramene" id="KOM43123">
    <property type="protein sequence ID" value="KOM43123"/>
    <property type="gene ID" value="LR48_Vigan05g072700"/>
</dbReference>
<name>A0A0L9UK40_PHAAN</name>
<dbReference type="AlphaFoldDB" id="A0A0L9UK40"/>
<protein>
    <submittedName>
        <fullName evidence="2">Uncharacterized protein</fullName>
    </submittedName>
</protein>
<dbReference type="Proteomes" id="UP000053144">
    <property type="component" value="Chromosome 5"/>
</dbReference>
<dbReference type="EMBL" id="CM003375">
    <property type="protein sequence ID" value="KOM43123.1"/>
    <property type="molecule type" value="Genomic_DNA"/>
</dbReference>
<evidence type="ECO:0000313" key="2">
    <source>
        <dbReference type="EMBL" id="KOM43123.1"/>
    </source>
</evidence>
<keyword evidence="1" id="KW-0472">Membrane</keyword>
<evidence type="ECO:0000313" key="3">
    <source>
        <dbReference type="Proteomes" id="UP000053144"/>
    </source>
</evidence>
<accession>A0A0L9UK40</accession>
<feature type="transmembrane region" description="Helical" evidence="1">
    <location>
        <begin position="101"/>
        <end position="121"/>
    </location>
</feature>
<organism evidence="2 3">
    <name type="scientific">Phaseolus angularis</name>
    <name type="common">Azuki bean</name>
    <name type="synonym">Vigna angularis</name>
    <dbReference type="NCBI Taxonomy" id="3914"/>
    <lineage>
        <taxon>Eukaryota</taxon>
        <taxon>Viridiplantae</taxon>
        <taxon>Streptophyta</taxon>
        <taxon>Embryophyta</taxon>
        <taxon>Tracheophyta</taxon>
        <taxon>Spermatophyta</taxon>
        <taxon>Magnoliopsida</taxon>
        <taxon>eudicotyledons</taxon>
        <taxon>Gunneridae</taxon>
        <taxon>Pentapetalae</taxon>
        <taxon>rosids</taxon>
        <taxon>fabids</taxon>
        <taxon>Fabales</taxon>
        <taxon>Fabaceae</taxon>
        <taxon>Papilionoideae</taxon>
        <taxon>50 kb inversion clade</taxon>
        <taxon>NPAAA clade</taxon>
        <taxon>indigoferoid/millettioid clade</taxon>
        <taxon>Phaseoleae</taxon>
        <taxon>Vigna</taxon>
    </lineage>
</organism>
<feature type="transmembrane region" description="Helical" evidence="1">
    <location>
        <begin position="32"/>
        <end position="54"/>
    </location>
</feature>
<gene>
    <name evidence="2" type="ORF">LR48_Vigan05g072700</name>
</gene>